<dbReference type="KEGG" id="vnx:VNE69_08180"/>
<evidence type="ECO:0000313" key="2">
    <source>
        <dbReference type="Proteomes" id="UP001334084"/>
    </source>
</evidence>
<dbReference type="Proteomes" id="UP001334084">
    <property type="component" value="Chromosome 8"/>
</dbReference>
<gene>
    <name evidence="1" type="ORF">VNE69_08180</name>
</gene>
<dbReference type="EMBL" id="CP142733">
    <property type="protein sequence ID" value="WUR04426.1"/>
    <property type="molecule type" value="Genomic_DNA"/>
</dbReference>
<organism evidence="1 2">
    <name type="scientific">Vairimorpha necatrix</name>
    <dbReference type="NCBI Taxonomy" id="6039"/>
    <lineage>
        <taxon>Eukaryota</taxon>
        <taxon>Fungi</taxon>
        <taxon>Fungi incertae sedis</taxon>
        <taxon>Microsporidia</taxon>
        <taxon>Nosematidae</taxon>
        <taxon>Vairimorpha</taxon>
    </lineage>
</organism>
<keyword evidence="2" id="KW-1185">Reference proteome</keyword>
<dbReference type="RefSeq" id="XP_065330571.1">
    <property type="nucleotide sequence ID" value="XM_065474499.1"/>
</dbReference>
<accession>A0AAX4JEW8</accession>
<sequence>MAFKKNYYERKQVAHRAKYGKLEKRSELITRLKKKKEHKKLINDAKSEIENVTGKEYFFKYNTVINKNGKISKVEFDTLEELKKKKLYVDNEIIRIENKLKQFSVIPKNKRFVFDDDGNKKEIEIVKEKCLNEDLLEYETYLRNLIETKQEITNKLK</sequence>
<evidence type="ECO:0008006" key="3">
    <source>
        <dbReference type="Google" id="ProtNLM"/>
    </source>
</evidence>
<proteinExistence type="predicted"/>
<dbReference type="AlphaFoldDB" id="A0AAX4JEW8"/>
<reference evidence="1" key="1">
    <citation type="journal article" date="2024" name="BMC Genomics">
        <title>Functional annotation of a divergent genome using sequence and structure-based similarity.</title>
        <authorList>
            <person name="Svedberg D."/>
            <person name="Winiger R.R."/>
            <person name="Berg A."/>
            <person name="Sharma H."/>
            <person name="Tellgren-Roth C."/>
            <person name="Debrunner-Vossbrinck B.A."/>
            <person name="Vossbrinck C.R."/>
            <person name="Barandun J."/>
        </authorList>
    </citation>
    <scope>NUCLEOTIDE SEQUENCE</scope>
    <source>
        <strain evidence="1">Illinois isolate</strain>
    </source>
</reference>
<protein>
    <recommendedName>
        <fullName evidence="3">U3 small nucleolar RNA-associated protein 11</fullName>
    </recommendedName>
</protein>
<dbReference type="GeneID" id="90542256"/>
<evidence type="ECO:0000313" key="1">
    <source>
        <dbReference type="EMBL" id="WUR04426.1"/>
    </source>
</evidence>
<name>A0AAX4JEW8_9MICR</name>